<feature type="transmembrane region" description="Helical" evidence="5">
    <location>
        <begin position="21"/>
        <end position="48"/>
    </location>
</feature>
<dbReference type="PANTHER" id="PTHR33507:SF3">
    <property type="entry name" value="INNER MEMBRANE PROTEIN YBBJ"/>
    <property type="match status" value="1"/>
</dbReference>
<evidence type="ECO:0000313" key="7">
    <source>
        <dbReference type="EMBL" id="BAO42976.1"/>
    </source>
</evidence>
<evidence type="ECO:0000256" key="2">
    <source>
        <dbReference type="ARBA" id="ARBA00022692"/>
    </source>
</evidence>
<dbReference type="InterPro" id="IPR036259">
    <property type="entry name" value="MFS_trans_sf"/>
</dbReference>
<comment type="subcellular location">
    <subcellularLocation>
        <location evidence="1">Membrane</location>
        <topology evidence="1">Multi-pass membrane protein</topology>
    </subcellularLocation>
</comment>
<dbReference type="Proteomes" id="UP000031631">
    <property type="component" value="Chromosome"/>
</dbReference>
<sequence>MMDLLNNLQAWHWAVLGISLLILEILAPGVFFMWMGMAAGIVALLTWLISDISWQVQVLAFAGLSIITVIIGRKWLNPQPADSEEPTLNRRGEQYIGRIFTLDQPIINGEGKIRVDDTTWKIRGHDCDPGTRVRVTGVDGVVLRVNCETSNDQPTTQ</sequence>
<dbReference type="EMBL" id="AP012273">
    <property type="protein sequence ID" value="BAO42976.1"/>
    <property type="molecule type" value="Genomic_DNA"/>
</dbReference>
<feature type="transmembrane region" description="Helical" evidence="5">
    <location>
        <begin position="54"/>
        <end position="72"/>
    </location>
</feature>
<organism evidence="7 8">
    <name type="scientific">Thiolapillus brandeum</name>
    <dbReference type="NCBI Taxonomy" id="1076588"/>
    <lineage>
        <taxon>Bacteria</taxon>
        <taxon>Pseudomonadati</taxon>
        <taxon>Pseudomonadota</taxon>
        <taxon>Gammaproteobacteria</taxon>
        <taxon>Chromatiales</taxon>
        <taxon>Sedimenticolaceae</taxon>
        <taxon>Thiolapillus</taxon>
    </lineage>
</organism>
<dbReference type="KEGG" id="tbn:TBH_C0026"/>
<protein>
    <recommendedName>
        <fullName evidence="6">NfeD-like C-terminal domain-containing protein</fullName>
    </recommendedName>
</protein>
<reference evidence="7 8" key="1">
    <citation type="journal article" date="2014" name="PLoS ONE">
        <title>Physiological and genomic features of a novel sulfur-oxidizing gammaproteobacterium belonging to a previously uncultivated symbiotic lineage isolated from a hydrothermal vent.</title>
        <authorList>
            <person name="Nunoura T."/>
            <person name="Takaki Y."/>
            <person name="Kazama H."/>
            <person name="Kakuta J."/>
            <person name="Shimamura S."/>
            <person name="Makita H."/>
            <person name="Hirai M."/>
            <person name="Miyazaki M."/>
            <person name="Takai K."/>
        </authorList>
    </citation>
    <scope>NUCLEOTIDE SEQUENCE [LARGE SCALE GENOMIC DNA]</scope>
    <source>
        <strain evidence="7 8">Hiromi1</strain>
    </source>
</reference>
<evidence type="ECO:0000256" key="3">
    <source>
        <dbReference type="ARBA" id="ARBA00022989"/>
    </source>
</evidence>
<dbReference type="RefSeq" id="WP_070104841.1">
    <property type="nucleotide sequence ID" value="NZ_AP012273.1"/>
</dbReference>
<accession>A0A7U6GG25</accession>
<name>A0A7U6GG25_9GAMM</name>
<dbReference type="PANTHER" id="PTHR33507">
    <property type="entry name" value="INNER MEMBRANE PROTEIN YBBJ"/>
    <property type="match status" value="1"/>
</dbReference>
<keyword evidence="4 5" id="KW-0472">Membrane</keyword>
<evidence type="ECO:0000256" key="1">
    <source>
        <dbReference type="ARBA" id="ARBA00004141"/>
    </source>
</evidence>
<feature type="domain" description="NfeD-like C-terminal" evidence="6">
    <location>
        <begin position="93"/>
        <end position="145"/>
    </location>
</feature>
<gene>
    <name evidence="7" type="ORF">TBH_C0026</name>
</gene>
<proteinExistence type="predicted"/>
<dbReference type="AlphaFoldDB" id="A0A7U6GG25"/>
<keyword evidence="8" id="KW-1185">Reference proteome</keyword>
<dbReference type="GO" id="GO:0005886">
    <property type="term" value="C:plasma membrane"/>
    <property type="evidence" value="ECO:0007669"/>
    <property type="project" value="TreeGrafter"/>
</dbReference>
<evidence type="ECO:0000259" key="6">
    <source>
        <dbReference type="Pfam" id="PF01957"/>
    </source>
</evidence>
<dbReference type="InterPro" id="IPR002810">
    <property type="entry name" value="NfeD-like_C"/>
</dbReference>
<dbReference type="Pfam" id="PF01957">
    <property type="entry name" value="NfeD"/>
    <property type="match status" value="1"/>
</dbReference>
<dbReference type="InterPro" id="IPR012340">
    <property type="entry name" value="NA-bd_OB-fold"/>
</dbReference>
<dbReference type="SUPFAM" id="SSF103473">
    <property type="entry name" value="MFS general substrate transporter"/>
    <property type="match status" value="1"/>
</dbReference>
<evidence type="ECO:0000313" key="8">
    <source>
        <dbReference type="Proteomes" id="UP000031631"/>
    </source>
</evidence>
<dbReference type="InterPro" id="IPR052165">
    <property type="entry name" value="Membrane_assoc_protease"/>
</dbReference>
<keyword evidence="3 5" id="KW-1133">Transmembrane helix</keyword>
<evidence type="ECO:0000256" key="4">
    <source>
        <dbReference type="ARBA" id="ARBA00023136"/>
    </source>
</evidence>
<keyword evidence="2 5" id="KW-0812">Transmembrane</keyword>
<dbReference type="Gene3D" id="2.40.50.140">
    <property type="entry name" value="Nucleic acid-binding proteins"/>
    <property type="match status" value="1"/>
</dbReference>
<evidence type="ECO:0000256" key="5">
    <source>
        <dbReference type="SAM" id="Phobius"/>
    </source>
</evidence>